<proteinExistence type="predicted"/>
<evidence type="ECO:0000256" key="1">
    <source>
        <dbReference type="SAM" id="MobiDB-lite"/>
    </source>
</evidence>
<gene>
    <name evidence="2" type="ORF">SD70_09785</name>
</gene>
<evidence type="ECO:0000313" key="3">
    <source>
        <dbReference type="Proteomes" id="UP000031967"/>
    </source>
</evidence>
<protein>
    <submittedName>
        <fullName evidence="2">Uncharacterized protein</fullName>
    </submittedName>
</protein>
<accession>A0ABR5AJH6</accession>
<dbReference type="Proteomes" id="UP000031967">
    <property type="component" value="Unassembled WGS sequence"/>
</dbReference>
<comment type="caution">
    <text evidence="2">The sequence shown here is derived from an EMBL/GenBank/DDBJ whole genome shotgun (WGS) entry which is preliminary data.</text>
</comment>
<keyword evidence="3" id="KW-1185">Reference proteome</keyword>
<evidence type="ECO:0000313" key="2">
    <source>
        <dbReference type="EMBL" id="KIL41077.1"/>
    </source>
</evidence>
<name>A0ABR5AJH6_9BACL</name>
<dbReference type="EMBL" id="JXAK01000013">
    <property type="protein sequence ID" value="KIL41077.1"/>
    <property type="molecule type" value="Genomic_DNA"/>
</dbReference>
<reference evidence="2 3" key="1">
    <citation type="submission" date="2014-12" db="EMBL/GenBank/DDBJ databases">
        <title>Draft genome sequence of Paenibacillus kamchatkensis strain B-2647.</title>
        <authorList>
            <person name="Karlyshev A.V."/>
            <person name="Kudryashova E.B."/>
        </authorList>
    </citation>
    <scope>NUCLEOTIDE SEQUENCE [LARGE SCALE GENOMIC DNA]</scope>
    <source>
        <strain evidence="2 3">VKM B-2647</strain>
    </source>
</reference>
<organism evidence="2 3">
    <name type="scientific">Gordoniibacillus kamchatkensis</name>
    <dbReference type="NCBI Taxonomy" id="1590651"/>
    <lineage>
        <taxon>Bacteria</taxon>
        <taxon>Bacillati</taxon>
        <taxon>Bacillota</taxon>
        <taxon>Bacilli</taxon>
        <taxon>Bacillales</taxon>
        <taxon>Paenibacillaceae</taxon>
        <taxon>Gordoniibacillus</taxon>
    </lineage>
</organism>
<dbReference type="RefSeq" id="WP_041047374.1">
    <property type="nucleotide sequence ID" value="NZ_JXAK01000013.1"/>
</dbReference>
<feature type="region of interest" description="Disordered" evidence="1">
    <location>
        <begin position="1"/>
        <end position="70"/>
    </location>
</feature>
<sequence length="70" mass="7445">MSISDSRSLQDKLSGQTASWEQLSGPDTGVQAGAQPDSGAVEVPTSYRSMGESYADISDFEVNRESTTLD</sequence>
<feature type="compositionally biased region" description="Polar residues" evidence="1">
    <location>
        <begin position="1"/>
        <end position="22"/>
    </location>
</feature>